<protein>
    <recommendedName>
        <fullName evidence="2">STPR domain-containing protein</fullName>
    </recommendedName>
</protein>
<dbReference type="EnsemblMetazoa" id="ENSAATROPT002267">
    <property type="protein sequence ID" value="ENSAATROPP002176"/>
    <property type="gene ID" value="ENSAATROPG001780"/>
</dbReference>
<evidence type="ECO:0000256" key="1">
    <source>
        <dbReference type="SAM" id="MobiDB-lite"/>
    </source>
</evidence>
<dbReference type="InterPro" id="IPR048998">
    <property type="entry name" value="STPR"/>
</dbReference>
<evidence type="ECO:0000313" key="3">
    <source>
        <dbReference type="EnsemblMetazoa" id="ENSAATROPP002176"/>
    </source>
</evidence>
<proteinExistence type="predicted"/>
<dbReference type="AlphaFoldDB" id="A0AAG5CTL9"/>
<feature type="domain" description="STPR" evidence="2">
    <location>
        <begin position="121"/>
        <end position="169"/>
    </location>
</feature>
<accession>A0AAG5CTL9</accession>
<feature type="compositionally biased region" description="Basic and acidic residues" evidence="1">
    <location>
        <begin position="105"/>
        <end position="125"/>
    </location>
</feature>
<name>A0AAG5CTL9_ANOAO</name>
<evidence type="ECO:0000313" key="4">
    <source>
        <dbReference type="Proteomes" id="UP000075880"/>
    </source>
</evidence>
<keyword evidence="4" id="KW-1185">Reference proteome</keyword>
<evidence type="ECO:0000259" key="2">
    <source>
        <dbReference type="Pfam" id="PF21107"/>
    </source>
</evidence>
<reference evidence="3" key="1">
    <citation type="submission" date="2024-04" db="UniProtKB">
        <authorList>
            <consortium name="EnsemblMetazoa"/>
        </authorList>
    </citation>
    <scope>IDENTIFICATION</scope>
    <source>
        <strain evidence="3">EBRO</strain>
    </source>
</reference>
<dbReference type="Proteomes" id="UP000075880">
    <property type="component" value="Unassembled WGS sequence"/>
</dbReference>
<feature type="region of interest" description="Disordered" evidence="1">
    <location>
        <begin position="79"/>
        <end position="125"/>
    </location>
</feature>
<sequence>MLHVYVKDASSAGHLNQIFKLLINKRNPGSFETDKFAKLFTIMDMFGNKLDVNKSITLTKSQRRFLHESPEARAKRLARNAERMRQKRASESEEEYRKRMRRLAKNAERNRRRRQNETELERSIRRARSAARERLRRAMETPEQRAVRLAKLAERMRYSRANETPEQRAPISTRLKVFDTATQYNTMDNFKIQNVCVIVYLHQR</sequence>
<dbReference type="Pfam" id="PF21107">
    <property type="entry name" value="STPRs"/>
    <property type="match status" value="1"/>
</dbReference>
<feature type="compositionally biased region" description="Basic and acidic residues" evidence="1">
    <location>
        <begin position="79"/>
        <end position="97"/>
    </location>
</feature>
<organism evidence="3 4">
    <name type="scientific">Anopheles atroparvus</name>
    <name type="common">European mosquito</name>
    <dbReference type="NCBI Taxonomy" id="41427"/>
    <lineage>
        <taxon>Eukaryota</taxon>
        <taxon>Metazoa</taxon>
        <taxon>Ecdysozoa</taxon>
        <taxon>Arthropoda</taxon>
        <taxon>Hexapoda</taxon>
        <taxon>Insecta</taxon>
        <taxon>Pterygota</taxon>
        <taxon>Neoptera</taxon>
        <taxon>Endopterygota</taxon>
        <taxon>Diptera</taxon>
        <taxon>Nematocera</taxon>
        <taxon>Culicoidea</taxon>
        <taxon>Culicidae</taxon>
        <taxon>Anophelinae</taxon>
        <taxon>Anopheles</taxon>
    </lineage>
</organism>